<dbReference type="PANTHER" id="PTHR42877">
    <property type="entry name" value="L-ORNITHINE N(5)-MONOOXYGENASE-RELATED"/>
    <property type="match status" value="1"/>
</dbReference>
<evidence type="ECO:0000256" key="4">
    <source>
        <dbReference type="ARBA" id="ARBA00023002"/>
    </source>
</evidence>
<dbReference type="PANTHER" id="PTHR42877:SF5">
    <property type="entry name" value="L-ORNITHINE N(5)-MONOOXYGENASE-RELATED"/>
    <property type="match status" value="1"/>
</dbReference>
<gene>
    <name evidence="5" type="ORF">NLI96_g6248</name>
</gene>
<dbReference type="InterPro" id="IPR036188">
    <property type="entry name" value="FAD/NAD-bd_sf"/>
</dbReference>
<accession>A0AAD5V674</accession>
<dbReference type="EMBL" id="JANAWD010000224">
    <property type="protein sequence ID" value="KAJ3483526.1"/>
    <property type="molecule type" value="Genomic_DNA"/>
</dbReference>
<dbReference type="InterPro" id="IPR020946">
    <property type="entry name" value="Flavin_mOase-like"/>
</dbReference>
<evidence type="ECO:0000313" key="6">
    <source>
        <dbReference type="Proteomes" id="UP001212997"/>
    </source>
</evidence>
<dbReference type="SUPFAM" id="SSF51905">
    <property type="entry name" value="FAD/NAD(P)-binding domain"/>
    <property type="match status" value="2"/>
</dbReference>
<dbReference type="Pfam" id="PF00743">
    <property type="entry name" value="FMO-like"/>
    <property type="match status" value="1"/>
</dbReference>
<organism evidence="5 6">
    <name type="scientific">Meripilus lineatus</name>
    <dbReference type="NCBI Taxonomy" id="2056292"/>
    <lineage>
        <taxon>Eukaryota</taxon>
        <taxon>Fungi</taxon>
        <taxon>Dikarya</taxon>
        <taxon>Basidiomycota</taxon>
        <taxon>Agaricomycotina</taxon>
        <taxon>Agaricomycetes</taxon>
        <taxon>Polyporales</taxon>
        <taxon>Meripilaceae</taxon>
        <taxon>Meripilus</taxon>
    </lineage>
</organism>
<name>A0AAD5V674_9APHY</name>
<dbReference type="GO" id="GO:0050660">
    <property type="term" value="F:flavin adenine dinucleotide binding"/>
    <property type="evidence" value="ECO:0007669"/>
    <property type="project" value="InterPro"/>
</dbReference>
<evidence type="ECO:0000256" key="1">
    <source>
        <dbReference type="ARBA" id="ARBA00010139"/>
    </source>
</evidence>
<evidence type="ECO:0000313" key="5">
    <source>
        <dbReference type="EMBL" id="KAJ3483526.1"/>
    </source>
</evidence>
<dbReference type="GO" id="GO:0004499">
    <property type="term" value="F:N,N-dimethylaniline monooxygenase activity"/>
    <property type="evidence" value="ECO:0007669"/>
    <property type="project" value="InterPro"/>
</dbReference>
<keyword evidence="3" id="KW-0274">FAD</keyword>
<sequence>MPPSQSKNGNTQVVIIGAGVGGLSAGIALKRQLGLHAFKILEQAEDIGGTWHDNTYPGCASDIDTHWYSLSTDLNPHWASTHVSQPELKEYWKQLASKYSLYDQLVLNRQVTSVDWDNQQQLYKITSQDSKSKKIFNDAAQIVICATGILYVPFVPPELESIKKFRGSAFHSARWDNTIDLHNKRVAVVGNGCSATQLVPIIAKDPTTQVVNFCRTPHWYLRSRWGAFPESVKWVFAHVPLAMPFGCRRFVIDSGYLSALHQSNLDLNYDGIAEFTEGGIISKKGKGELNAVVECTECVAPQARNPALSPYRPLTLADTQDKFPLKVRGSEGITVQEYYDRKGGPEAYLGVTLPGFPNFFMIAGPNSATGHASVIFTEEVQINYIMQFVKPIVKQLASSFEITTRANDEFNSAIQKKLSKSIWSNCLSWYRFGHTGKIITQWPGTMTEYWWNMRTPIWSHYKAFGHDEIRMWSQAFTPTS</sequence>
<dbReference type="Gene3D" id="3.50.50.60">
    <property type="entry name" value="FAD/NAD(P)-binding domain"/>
    <property type="match status" value="2"/>
</dbReference>
<keyword evidence="2" id="KW-0285">Flavoprotein</keyword>
<evidence type="ECO:0000256" key="3">
    <source>
        <dbReference type="ARBA" id="ARBA00022827"/>
    </source>
</evidence>
<dbReference type="PRINTS" id="PR00368">
    <property type="entry name" value="FADPNR"/>
</dbReference>
<comment type="caution">
    <text evidence="5">The sequence shown here is derived from an EMBL/GenBank/DDBJ whole genome shotgun (WGS) entry which is preliminary data.</text>
</comment>
<keyword evidence="4" id="KW-0560">Oxidoreductase</keyword>
<keyword evidence="6" id="KW-1185">Reference proteome</keyword>
<reference evidence="5" key="1">
    <citation type="submission" date="2022-07" db="EMBL/GenBank/DDBJ databases">
        <title>Genome Sequence of Physisporinus lineatus.</title>
        <authorList>
            <person name="Buettner E."/>
        </authorList>
    </citation>
    <scope>NUCLEOTIDE SEQUENCE</scope>
    <source>
        <strain evidence="5">VT162</strain>
    </source>
</reference>
<dbReference type="InterPro" id="IPR051209">
    <property type="entry name" value="FAD-bind_Monooxygenase_sf"/>
</dbReference>
<evidence type="ECO:0000256" key="2">
    <source>
        <dbReference type="ARBA" id="ARBA00022630"/>
    </source>
</evidence>
<comment type="similarity">
    <text evidence="1">Belongs to the FAD-binding monooxygenase family.</text>
</comment>
<proteinExistence type="inferred from homology"/>
<protein>
    <submittedName>
        <fullName evidence="5">Uncharacterized protein</fullName>
    </submittedName>
</protein>
<dbReference type="AlphaFoldDB" id="A0AAD5V674"/>
<dbReference type="GO" id="GO:0050661">
    <property type="term" value="F:NADP binding"/>
    <property type="evidence" value="ECO:0007669"/>
    <property type="project" value="InterPro"/>
</dbReference>
<dbReference type="Proteomes" id="UP001212997">
    <property type="component" value="Unassembled WGS sequence"/>
</dbReference>